<accession>A0A0B6ZGT7</accession>
<protein>
    <submittedName>
        <fullName evidence="1">Uncharacterized protein</fullName>
    </submittedName>
</protein>
<feature type="non-terminal residue" evidence="1">
    <location>
        <position position="1"/>
    </location>
</feature>
<proteinExistence type="predicted"/>
<gene>
    <name evidence="1" type="primary">ORF63296</name>
</gene>
<sequence>QLSFHRSPPCLLWTPRTSLPIRYQSENCLSQRLHWHTTFMSKPPPSSPLNDGLEGCTVCLFEKLSYGIWPENEYNLQHHQNQDKYILLMSAINFTMRVRMLENDR</sequence>
<feature type="non-terminal residue" evidence="1">
    <location>
        <position position="105"/>
    </location>
</feature>
<evidence type="ECO:0000313" key="1">
    <source>
        <dbReference type="EMBL" id="CEK67617.1"/>
    </source>
</evidence>
<organism evidence="1">
    <name type="scientific">Arion vulgaris</name>
    <dbReference type="NCBI Taxonomy" id="1028688"/>
    <lineage>
        <taxon>Eukaryota</taxon>
        <taxon>Metazoa</taxon>
        <taxon>Spiralia</taxon>
        <taxon>Lophotrochozoa</taxon>
        <taxon>Mollusca</taxon>
        <taxon>Gastropoda</taxon>
        <taxon>Heterobranchia</taxon>
        <taxon>Euthyneura</taxon>
        <taxon>Panpulmonata</taxon>
        <taxon>Eupulmonata</taxon>
        <taxon>Stylommatophora</taxon>
        <taxon>Helicina</taxon>
        <taxon>Arionoidea</taxon>
        <taxon>Arionidae</taxon>
        <taxon>Arion</taxon>
    </lineage>
</organism>
<dbReference type="EMBL" id="HACG01020752">
    <property type="protein sequence ID" value="CEK67617.1"/>
    <property type="molecule type" value="Transcribed_RNA"/>
</dbReference>
<dbReference type="AlphaFoldDB" id="A0A0B6ZGT7"/>
<name>A0A0B6ZGT7_9EUPU</name>
<reference evidence="1" key="1">
    <citation type="submission" date="2014-12" db="EMBL/GenBank/DDBJ databases">
        <title>Insight into the proteome of Arion vulgaris.</title>
        <authorList>
            <person name="Aradska J."/>
            <person name="Bulat T."/>
            <person name="Smidak R."/>
            <person name="Sarate P."/>
            <person name="Gangsoo J."/>
            <person name="Sialana F."/>
            <person name="Bilban M."/>
            <person name="Lubec G."/>
        </authorList>
    </citation>
    <scope>NUCLEOTIDE SEQUENCE</scope>
    <source>
        <tissue evidence="1">Skin</tissue>
    </source>
</reference>